<dbReference type="InterPro" id="IPR050534">
    <property type="entry name" value="Coronavir_polyprotein_1ab"/>
</dbReference>
<dbReference type="Pfam" id="PF13087">
    <property type="entry name" value="AAA_12"/>
    <property type="match status" value="1"/>
</dbReference>
<dbReference type="AlphaFoldDB" id="A0A173LXK1"/>
<accession>A0A173LXK1</accession>
<dbReference type="RefSeq" id="WP_096382393.1">
    <property type="nucleotide sequence ID" value="NZ_AP017457.1"/>
</dbReference>
<dbReference type="InterPro" id="IPR027417">
    <property type="entry name" value="P-loop_NTPase"/>
</dbReference>
<dbReference type="CDD" id="cd18808">
    <property type="entry name" value="SF1_C_Upf1"/>
    <property type="match status" value="1"/>
</dbReference>
<dbReference type="Proteomes" id="UP000243847">
    <property type="component" value="Chromosome sequence1"/>
</dbReference>
<dbReference type="GO" id="GO:0016787">
    <property type="term" value="F:hydrolase activity"/>
    <property type="evidence" value="ECO:0007669"/>
    <property type="project" value="UniProtKB-KW"/>
</dbReference>
<dbReference type="Pfam" id="PF13604">
    <property type="entry name" value="AAA_30"/>
    <property type="match status" value="1"/>
</dbReference>
<name>A0A173LXK1_9MICO</name>
<proteinExistence type="predicted"/>
<reference evidence="8 9" key="1">
    <citation type="journal article" date="2016" name="Genome Announc.">
        <title>Complete Genome Sequence of Aurantimicrobium minutum Type Strain KNCT, a Planktonic Ultramicrobacterium Isolated from River Water.</title>
        <authorList>
            <person name="Nakai R."/>
            <person name="Fujisawa T."/>
            <person name="Nakamura Y."/>
            <person name="Nishide H."/>
            <person name="Uchiyama I."/>
            <person name="Baba T."/>
            <person name="Toyoda A."/>
            <person name="Fujiyama A."/>
            <person name="Naganuma T."/>
            <person name="Niki H."/>
        </authorList>
    </citation>
    <scope>NUCLEOTIDE SEQUENCE [LARGE SCALE GENOMIC DNA]</scope>
    <source>
        <strain evidence="8 9">KNC</strain>
    </source>
</reference>
<sequence>MQQLEDGRIIFSASDLTSAAECEWGLVRKLDKLLGHDIVVPESDDPMMKRAGKLGDVHEQKMLDSLIEQFPSGVASFERPSYNDPENPWLEQMQAVSEATLEALRSKTPVVFQGAFFDGNFQGFADFLILNSANEYEVNDTKLARKAKITALIQLAAYADQLRKNGIATSNKVHLLLGDGKTSTHDLRDILPVFLKRRDHLLDMIEERRVHRQQGGEASPWNDPLYSACGSCAVCEPNVKLFDDVLQVAGLRMSQRAKLRAAGIETMTELASTSIHQVPGISDRTFAGLKAQAQLQVETRESATPEMPIYRIYDSSALSALPKPSPGDIFFDFEGDPLYQEGNLWNLDYLFGFVDDKNAFVPLWAHNHAQEKEALIRFLDIVRERRKQYPDMHIYHYAAYERTHLLMLAARYGVGEAFVDELLVDHVLVDLFPIVKRSMRVGSYSYSLKKLEPLYMKDDERDGVATAADSVIEYANYCQLVAEGHMAEAQAKLDDIGRYNAYDCRSTLALRNWLWGIAQEKGVTPIPPKSIELKEAQESTDPLYDSLMGLIQDIPLSERTPDHTAVALTAAAIDFHRRENKSFWWAHYNRLETPVEDWEDTRDVFIIDSHEVITDWHTTSPRQKKQRRHLLLRTTPGPGSKLTENAMVFMVYPSDALAIPESSNPAAMRTVQLKVLEVLSESEFIVEETQREGEPNHDHTPLALTPGTPPDTTRLATAITEWGAELLESYPRMPENASMDILRRISPRGPELTPIQNGETYQAIRDSLLAQKNSYVAVQGPPGAGKSFNGGLVIADLVNLHGWKVGVVGQSHATVENLLRSVNKAGVPSGLIAKAPRTGVKTHEVAALPDTTWTPLEKEKFADFLAQPGGGVIGGTAWDFANESRVMRGQLDLLVIDEAGQYSLANTIAASVSAKRLLLLGDPQQLPQVTQGTHPEPIDGSALGWLTGEAEVIPSELGYFLDTSWRMHSNVCSVVSELSYDGKLTSHPSDRHLEGVKPGFYPTPVFHMNNSTDSLEEADVVVELVQSLLSKIWNDGKKSMPLKEANENVIVVAPYNAQVNLIRNKLDALGLNDIRVGTVDKFQGQEAAIAIVSLAASSAVDVPRGIEFLLMQNRLNVAISRAKWAAYLVYSPELTEFLPTNVRDLKLLSRFITLTNQ</sequence>
<dbReference type="GO" id="GO:0005524">
    <property type="term" value="F:ATP binding"/>
    <property type="evidence" value="ECO:0007669"/>
    <property type="project" value="UniProtKB-KW"/>
</dbReference>
<dbReference type="NCBIfam" id="TIGR03491">
    <property type="entry name" value="TM0106 family RecB-like putative nuclease"/>
    <property type="match status" value="1"/>
</dbReference>
<dbReference type="PANTHER" id="PTHR43788:SF8">
    <property type="entry name" value="DNA-BINDING PROTEIN SMUBP-2"/>
    <property type="match status" value="1"/>
</dbReference>
<dbReference type="InterPro" id="IPR041679">
    <property type="entry name" value="DNA2/NAM7-like_C"/>
</dbReference>
<dbReference type="OrthoDB" id="9757917at2"/>
<gene>
    <name evidence="8" type="ORF">AUMI_111430</name>
</gene>
<feature type="region of interest" description="Disordered" evidence="5">
    <location>
        <begin position="689"/>
        <end position="711"/>
    </location>
</feature>
<evidence type="ECO:0000256" key="2">
    <source>
        <dbReference type="ARBA" id="ARBA00022801"/>
    </source>
</evidence>
<dbReference type="InterPro" id="IPR019993">
    <property type="entry name" value="RecB_nuclease_TM0106_put"/>
</dbReference>
<evidence type="ECO:0000313" key="9">
    <source>
        <dbReference type="Proteomes" id="UP000243847"/>
    </source>
</evidence>
<evidence type="ECO:0000256" key="4">
    <source>
        <dbReference type="ARBA" id="ARBA00022840"/>
    </source>
</evidence>
<feature type="domain" description="DNA2/NAM7 helicase-like C-terminal" evidence="6">
    <location>
        <begin position="959"/>
        <end position="1129"/>
    </location>
</feature>
<dbReference type="EMBL" id="AP017457">
    <property type="protein sequence ID" value="BAU99685.1"/>
    <property type="molecule type" value="Genomic_DNA"/>
</dbReference>
<dbReference type="SUPFAM" id="SSF52540">
    <property type="entry name" value="P-loop containing nucleoside triphosphate hydrolases"/>
    <property type="match status" value="1"/>
</dbReference>
<evidence type="ECO:0000259" key="6">
    <source>
        <dbReference type="Pfam" id="PF13087"/>
    </source>
</evidence>
<keyword evidence="1" id="KW-0547">Nucleotide-binding</keyword>
<dbReference type="Gene3D" id="3.40.50.300">
    <property type="entry name" value="P-loop containing nucleotide triphosphate hydrolases"/>
    <property type="match status" value="2"/>
</dbReference>
<evidence type="ECO:0000256" key="3">
    <source>
        <dbReference type="ARBA" id="ARBA00022806"/>
    </source>
</evidence>
<dbReference type="GeneID" id="80452334"/>
<dbReference type="InterPro" id="IPR038720">
    <property type="entry name" value="YprB_RNase_H-like_dom"/>
</dbReference>
<evidence type="ECO:0000256" key="1">
    <source>
        <dbReference type="ARBA" id="ARBA00022741"/>
    </source>
</evidence>
<organism evidence="8 9">
    <name type="scientific">Aurantimicrobium minutum</name>
    <dbReference type="NCBI Taxonomy" id="708131"/>
    <lineage>
        <taxon>Bacteria</taxon>
        <taxon>Bacillati</taxon>
        <taxon>Actinomycetota</taxon>
        <taxon>Actinomycetes</taxon>
        <taxon>Micrococcales</taxon>
        <taxon>Microbacteriaceae</taxon>
        <taxon>Aurantimicrobium</taxon>
    </lineage>
</organism>
<dbReference type="KEGG" id="amin:AUMI_111430"/>
<dbReference type="PANTHER" id="PTHR43788">
    <property type="entry name" value="DNA2/NAM7 HELICASE FAMILY MEMBER"/>
    <property type="match status" value="1"/>
</dbReference>
<evidence type="ECO:0000259" key="7">
    <source>
        <dbReference type="Pfam" id="PF13482"/>
    </source>
</evidence>
<dbReference type="InterPro" id="IPR012337">
    <property type="entry name" value="RNaseH-like_sf"/>
</dbReference>
<dbReference type="InterPro" id="IPR047187">
    <property type="entry name" value="SF1_C_Upf1"/>
</dbReference>
<protein>
    <submittedName>
        <fullName evidence="8">Uncharacterized protein</fullName>
    </submittedName>
</protein>
<dbReference type="Pfam" id="PF13482">
    <property type="entry name" value="RNase_H_2"/>
    <property type="match status" value="1"/>
</dbReference>
<keyword evidence="4" id="KW-0067">ATP-binding</keyword>
<keyword evidence="3" id="KW-0347">Helicase</keyword>
<evidence type="ECO:0000256" key="5">
    <source>
        <dbReference type="SAM" id="MobiDB-lite"/>
    </source>
</evidence>
<dbReference type="GO" id="GO:0043139">
    <property type="term" value="F:5'-3' DNA helicase activity"/>
    <property type="evidence" value="ECO:0007669"/>
    <property type="project" value="TreeGrafter"/>
</dbReference>
<feature type="compositionally biased region" description="Basic and acidic residues" evidence="5">
    <location>
        <begin position="689"/>
        <end position="700"/>
    </location>
</feature>
<dbReference type="SUPFAM" id="SSF53098">
    <property type="entry name" value="Ribonuclease H-like"/>
    <property type="match status" value="1"/>
</dbReference>
<keyword evidence="2" id="KW-0378">Hydrolase</keyword>
<dbReference type="CDD" id="cd17934">
    <property type="entry name" value="DEXXQc_Upf1-like"/>
    <property type="match status" value="1"/>
</dbReference>
<evidence type="ECO:0000313" key="8">
    <source>
        <dbReference type="EMBL" id="BAU99685.1"/>
    </source>
</evidence>
<feature type="domain" description="YprB ribonuclease H-like" evidence="7">
    <location>
        <begin position="329"/>
        <end position="514"/>
    </location>
</feature>